<dbReference type="PANTHER" id="PTHR35936">
    <property type="entry name" value="MEMBRANE-BOUND LYTIC MUREIN TRANSGLYCOSYLASE F"/>
    <property type="match status" value="1"/>
</dbReference>
<accession>A0ABT5UBQ0</accession>
<sequence length="253" mass="29773">MKKLLSLVLIIYASFTQANSTIILAGGEWPPYVSESLKYLGITPRIITEVFATENITVRYKFSSWARALEMVRKDKADGTFLWSKTSEREKDFFYSKEPIGNISYVFFHLKDNPFAWSSFEDLRGKRIAATIGYHYSDEFNRYEKEDLINVNRVKSDLQLLKMLYKQRVDIIPHDLTVGYYEINKHFPESLKKLFTNHPLPIKKKPAYLLMSKKNNNNKKIIEIFDKAIVKLKQAGKYDQYYFDDLLANKYEK</sequence>
<name>A0ABT5UBQ0_9GAMM</name>
<feature type="chain" id="PRO_5045604357" evidence="3">
    <location>
        <begin position="19"/>
        <end position="253"/>
    </location>
</feature>
<keyword evidence="2 3" id="KW-0732">Signal</keyword>
<comment type="similarity">
    <text evidence="1">Belongs to the bacterial solute-binding protein 3 family.</text>
</comment>
<feature type="signal peptide" evidence="3">
    <location>
        <begin position="1"/>
        <end position="18"/>
    </location>
</feature>
<dbReference type="Pfam" id="PF00497">
    <property type="entry name" value="SBP_bac_3"/>
    <property type="match status" value="1"/>
</dbReference>
<evidence type="ECO:0000259" key="4">
    <source>
        <dbReference type="SMART" id="SM00062"/>
    </source>
</evidence>
<reference evidence="5 6" key="1">
    <citation type="submission" date="2022-11" db="EMBL/GenBank/DDBJ databases">
        <title>Spartinivicinus poritis sp. nov., isolated from scleractinian coral Porites lutea.</title>
        <authorList>
            <person name="Zhang G."/>
            <person name="Cai L."/>
            <person name="Wei Q."/>
        </authorList>
    </citation>
    <scope>NUCLEOTIDE SEQUENCE [LARGE SCALE GENOMIC DNA]</scope>
    <source>
        <strain evidence="5 6">A2-2</strain>
    </source>
</reference>
<evidence type="ECO:0000313" key="6">
    <source>
        <dbReference type="Proteomes" id="UP001528823"/>
    </source>
</evidence>
<dbReference type="SUPFAM" id="SSF53850">
    <property type="entry name" value="Periplasmic binding protein-like II"/>
    <property type="match status" value="1"/>
</dbReference>
<dbReference type="Gene3D" id="3.40.190.10">
    <property type="entry name" value="Periplasmic binding protein-like II"/>
    <property type="match status" value="2"/>
</dbReference>
<dbReference type="SMART" id="SM00062">
    <property type="entry name" value="PBPb"/>
    <property type="match status" value="1"/>
</dbReference>
<proteinExistence type="inferred from homology"/>
<evidence type="ECO:0000313" key="5">
    <source>
        <dbReference type="EMBL" id="MDE1463804.1"/>
    </source>
</evidence>
<feature type="domain" description="Solute-binding protein family 3/N-terminal" evidence="4">
    <location>
        <begin position="20"/>
        <end position="245"/>
    </location>
</feature>
<dbReference type="Proteomes" id="UP001528823">
    <property type="component" value="Unassembled WGS sequence"/>
</dbReference>
<protein>
    <submittedName>
        <fullName evidence="5">Transporter substrate-binding domain-containing protein</fullName>
    </submittedName>
</protein>
<gene>
    <name evidence="5" type="ORF">ORQ98_17775</name>
</gene>
<evidence type="ECO:0000256" key="3">
    <source>
        <dbReference type="SAM" id="SignalP"/>
    </source>
</evidence>
<keyword evidence="6" id="KW-1185">Reference proteome</keyword>
<evidence type="ECO:0000256" key="2">
    <source>
        <dbReference type="ARBA" id="ARBA00022729"/>
    </source>
</evidence>
<dbReference type="PANTHER" id="PTHR35936:SF25">
    <property type="entry name" value="ABC TRANSPORTER SUBSTRATE-BINDING PROTEIN"/>
    <property type="match status" value="1"/>
</dbReference>
<comment type="caution">
    <text evidence="5">The sequence shown here is derived from an EMBL/GenBank/DDBJ whole genome shotgun (WGS) entry which is preliminary data.</text>
</comment>
<dbReference type="InterPro" id="IPR001638">
    <property type="entry name" value="Solute-binding_3/MltF_N"/>
</dbReference>
<organism evidence="5 6">
    <name type="scientific">Spartinivicinus poritis</name>
    <dbReference type="NCBI Taxonomy" id="2994640"/>
    <lineage>
        <taxon>Bacteria</taxon>
        <taxon>Pseudomonadati</taxon>
        <taxon>Pseudomonadota</taxon>
        <taxon>Gammaproteobacteria</taxon>
        <taxon>Oceanospirillales</taxon>
        <taxon>Zooshikellaceae</taxon>
        <taxon>Spartinivicinus</taxon>
    </lineage>
</organism>
<dbReference type="EMBL" id="JAPMOU010000024">
    <property type="protein sequence ID" value="MDE1463804.1"/>
    <property type="molecule type" value="Genomic_DNA"/>
</dbReference>
<dbReference type="RefSeq" id="WP_274690132.1">
    <property type="nucleotide sequence ID" value="NZ_JAPMOU010000024.1"/>
</dbReference>
<evidence type="ECO:0000256" key="1">
    <source>
        <dbReference type="ARBA" id="ARBA00010333"/>
    </source>
</evidence>